<dbReference type="AlphaFoldDB" id="A0A0C3G9U5"/>
<sequence length="149" mass="16577">MAISLSLLLGQHISTEYMMVSSSVPGRSQLHLYKSNDLLDWKFVATILDVEAGSRISPTSSLRFGMNFECAGLFSSGQRDYIVVGVEEDVSSKCHRQHYTLWLGGTLILEGGSPRFEIFNYGLLDHGILYAPHLLRDSNDRLIQLGLGQ</sequence>
<evidence type="ECO:0000259" key="4">
    <source>
        <dbReference type="Pfam" id="PF00251"/>
    </source>
</evidence>
<evidence type="ECO:0000256" key="1">
    <source>
        <dbReference type="ARBA" id="ARBA00009902"/>
    </source>
</evidence>
<keyword evidence="3" id="KW-0326">Glycosidase</keyword>
<dbReference type="InterPro" id="IPR013148">
    <property type="entry name" value="Glyco_hydro_32_N"/>
</dbReference>
<gene>
    <name evidence="5" type="ORF">OIDMADRAFT_62094</name>
</gene>
<organism evidence="5 6">
    <name type="scientific">Oidiodendron maius (strain Zn)</name>
    <dbReference type="NCBI Taxonomy" id="913774"/>
    <lineage>
        <taxon>Eukaryota</taxon>
        <taxon>Fungi</taxon>
        <taxon>Dikarya</taxon>
        <taxon>Ascomycota</taxon>
        <taxon>Pezizomycotina</taxon>
        <taxon>Leotiomycetes</taxon>
        <taxon>Leotiomycetes incertae sedis</taxon>
        <taxon>Myxotrichaceae</taxon>
        <taxon>Oidiodendron</taxon>
    </lineage>
</organism>
<dbReference type="GO" id="GO:0016798">
    <property type="term" value="F:hydrolase activity, acting on glycosyl bonds"/>
    <property type="evidence" value="ECO:0007669"/>
    <property type="project" value="UniProtKB-KW"/>
</dbReference>
<dbReference type="EMBL" id="KN832902">
    <property type="protein sequence ID" value="KIM92970.1"/>
    <property type="molecule type" value="Genomic_DNA"/>
</dbReference>
<evidence type="ECO:0000256" key="2">
    <source>
        <dbReference type="ARBA" id="ARBA00022801"/>
    </source>
</evidence>
<dbReference type="HOGENOM" id="CLU_1750231_0_0_1"/>
<dbReference type="Pfam" id="PF00251">
    <property type="entry name" value="Glyco_hydro_32N"/>
    <property type="match status" value="1"/>
</dbReference>
<dbReference type="Proteomes" id="UP000054321">
    <property type="component" value="Unassembled WGS sequence"/>
</dbReference>
<name>A0A0C3G9U5_OIDMZ</name>
<dbReference type="SUPFAM" id="SSF75005">
    <property type="entry name" value="Arabinanase/levansucrase/invertase"/>
    <property type="match status" value="1"/>
</dbReference>
<dbReference type="InParanoid" id="A0A0C3G9U5"/>
<protein>
    <recommendedName>
        <fullName evidence="4">Glycosyl hydrolase family 32 N-terminal domain-containing protein</fullName>
    </recommendedName>
</protein>
<dbReference type="STRING" id="913774.A0A0C3G9U5"/>
<feature type="domain" description="Glycosyl hydrolase family 32 N-terminal" evidence="4">
    <location>
        <begin position="17"/>
        <end position="146"/>
    </location>
</feature>
<evidence type="ECO:0000313" key="5">
    <source>
        <dbReference type="EMBL" id="KIM92970.1"/>
    </source>
</evidence>
<evidence type="ECO:0000256" key="3">
    <source>
        <dbReference type="ARBA" id="ARBA00023295"/>
    </source>
</evidence>
<reference evidence="6" key="2">
    <citation type="submission" date="2015-01" db="EMBL/GenBank/DDBJ databases">
        <title>Evolutionary Origins and Diversification of the Mycorrhizal Mutualists.</title>
        <authorList>
            <consortium name="DOE Joint Genome Institute"/>
            <consortium name="Mycorrhizal Genomics Consortium"/>
            <person name="Kohler A."/>
            <person name="Kuo A."/>
            <person name="Nagy L.G."/>
            <person name="Floudas D."/>
            <person name="Copeland A."/>
            <person name="Barry K.W."/>
            <person name="Cichocki N."/>
            <person name="Veneault-Fourrey C."/>
            <person name="LaButti K."/>
            <person name="Lindquist E.A."/>
            <person name="Lipzen A."/>
            <person name="Lundell T."/>
            <person name="Morin E."/>
            <person name="Murat C."/>
            <person name="Riley R."/>
            <person name="Ohm R."/>
            <person name="Sun H."/>
            <person name="Tunlid A."/>
            <person name="Henrissat B."/>
            <person name="Grigoriev I.V."/>
            <person name="Hibbett D.S."/>
            <person name="Martin F."/>
        </authorList>
    </citation>
    <scope>NUCLEOTIDE SEQUENCE [LARGE SCALE GENOMIC DNA]</scope>
    <source>
        <strain evidence="6">Zn</strain>
    </source>
</reference>
<dbReference type="InterPro" id="IPR023296">
    <property type="entry name" value="Glyco_hydro_beta-prop_sf"/>
</dbReference>
<comment type="similarity">
    <text evidence="1">Belongs to the glycosyl hydrolase 32 family.</text>
</comment>
<reference evidence="5 6" key="1">
    <citation type="submission" date="2014-04" db="EMBL/GenBank/DDBJ databases">
        <authorList>
            <consortium name="DOE Joint Genome Institute"/>
            <person name="Kuo A."/>
            <person name="Martino E."/>
            <person name="Perotto S."/>
            <person name="Kohler A."/>
            <person name="Nagy L.G."/>
            <person name="Floudas D."/>
            <person name="Copeland A."/>
            <person name="Barry K.W."/>
            <person name="Cichocki N."/>
            <person name="Veneault-Fourrey C."/>
            <person name="LaButti K."/>
            <person name="Lindquist E.A."/>
            <person name="Lipzen A."/>
            <person name="Lundell T."/>
            <person name="Morin E."/>
            <person name="Murat C."/>
            <person name="Sun H."/>
            <person name="Tunlid A."/>
            <person name="Henrissat B."/>
            <person name="Grigoriev I.V."/>
            <person name="Hibbett D.S."/>
            <person name="Martin F."/>
            <person name="Nordberg H.P."/>
            <person name="Cantor M.N."/>
            <person name="Hua S.X."/>
        </authorList>
    </citation>
    <scope>NUCLEOTIDE SEQUENCE [LARGE SCALE GENOMIC DNA]</scope>
    <source>
        <strain evidence="5 6">Zn</strain>
    </source>
</reference>
<evidence type="ECO:0000313" key="6">
    <source>
        <dbReference type="Proteomes" id="UP000054321"/>
    </source>
</evidence>
<keyword evidence="2" id="KW-0378">Hydrolase</keyword>
<dbReference type="Gene3D" id="2.115.10.20">
    <property type="entry name" value="Glycosyl hydrolase domain, family 43"/>
    <property type="match status" value="1"/>
</dbReference>
<dbReference type="OrthoDB" id="202537at2759"/>
<proteinExistence type="inferred from homology"/>
<accession>A0A0C3G9U5</accession>
<keyword evidence="6" id="KW-1185">Reference proteome</keyword>